<gene>
    <name evidence="1" type="ORF">MILVUS5_LOCUS9561</name>
</gene>
<name>A0ACB0J3Q7_TRIPR</name>
<reference evidence="1" key="1">
    <citation type="submission" date="2023-10" db="EMBL/GenBank/DDBJ databases">
        <authorList>
            <person name="Rodriguez Cubillos JULIANA M."/>
            <person name="De Vega J."/>
        </authorList>
    </citation>
    <scope>NUCLEOTIDE SEQUENCE</scope>
</reference>
<dbReference type="Proteomes" id="UP001177021">
    <property type="component" value="Unassembled WGS sequence"/>
</dbReference>
<protein>
    <submittedName>
        <fullName evidence="1">Uncharacterized protein</fullName>
    </submittedName>
</protein>
<comment type="caution">
    <text evidence="1">The sequence shown here is derived from an EMBL/GenBank/DDBJ whole genome shotgun (WGS) entry which is preliminary data.</text>
</comment>
<dbReference type="EMBL" id="CASHSV030000024">
    <property type="protein sequence ID" value="CAJ2639558.1"/>
    <property type="molecule type" value="Genomic_DNA"/>
</dbReference>
<evidence type="ECO:0000313" key="1">
    <source>
        <dbReference type="EMBL" id="CAJ2639558.1"/>
    </source>
</evidence>
<organism evidence="1 2">
    <name type="scientific">Trifolium pratense</name>
    <name type="common">Red clover</name>
    <dbReference type="NCBI Taxonomy" id="57577"/>
    <lineage>
        <taxon>Eukaryota</taxon>
        <taxon>Viridiplantae</taxon>
        <taxon>Streptophyta</taxon>
        <taxon>Embryophyta</taxon>
        <taxon>Tracheophyta</taxon>
        <taxon>Spermatophyta</taxon>
        <taxon>Magnoliopsida</taxon>
        <taxon>eudicotyledons</taxon>
        <taxon>Gunneridae</taxon>
        <taxon>Pentapetalae</taxon>
        <taxon>rosids</taxon>
        <taxon>fabids</taxon>
        <taxon>Fabales</taxon>
        <taxon>Fabaceae</taxon>
        <taxon>Papilionoideae</taxon>
        <taxon>50 kb inversion clade</taxon>
        <taxon>NPAAA clade</taxon>
        <taxon>Hologalegina</taxon>
        <taxon>IRL clade</taxon>
        <taxon>Trifolieae</taxon>
        <taxon>Trifolium</taxon>
    </lineage>
</organism>
<evidence type="ECO:0000313" key="2">
    <source>
        <dbReference type="Proteomes" id="UP001177021"/>
    </source>
</evidence>
<proteinExistence type="predicted"/>
<accession>A0ACB0J3Q7</accession>
<keyword evidence="2" id="KW-1185">Reference proteome</keyword>
<sequence>MDRSWMYDRYYNGKRGQVKEVFKLGVQLFIDTVKQRPVVVKEGGIRCPCMVCQCRRFFSEDEIKFHLYTKGFQPNYWVWTSHGESFSSDRSRVDVNQGGSTSAGPAVSVAQNYHEHYPVNEMNNMITDALGINVANNGSGDEYEADELPNDEAQRLFNLLKETSKPLFEGSEDSKLTMCVRLLGIKSQFLVPELAMDEMIKMMLDVTPIPGDLPQSCYEVKQLVSKLGLGVKRIDCCVNGCMLFYNNEFGVSDGDLAECKFCKEPRYCETKNSQSSSKKPIPRKVMFYLPIISRLQRLYASLQTAGKMTWHSKNYEKRKSSGELRHPSDGLAWKHFDQVNPDFALEPRNRLWEGVVTYDISRKQNFTMRAALMWTINDFPSYEMLSGWETDGKLACPVCMEDTKAFTLKNGGKDTWFDSHRRFLPFDHPFRRDKNAFVKGEIETRKPPQNLTSEQVWDKVKGMPKVEIVGGVASKPRGYGVTHNWTKKSIFWDLPYWKDNLLRHNLDVMHVEKNVFENIFNIVMNVKGKTKDNDKARKDVGLYCRRNDLLLVETSNGKVLKPRANYTLSVDEAKSVCQWVEELKMPNGYSSNLARCADVENGRMRGMESHDCHVFLQSLLPIAFSSLQPHALNPLIELCQFLKNLCSATLRDDDLIQMEGDIPMILCKLERIFPPAFFDYMEHLVVHLAHEARLGGPVQYRWIYPFERFMGDSKCSVKNKAKVEASICASYLHREAIHFCSHYFNDTLSGGNGRNETESQSIIHPLTLSVFNLSGRHAGMEKICFPGIKVLMSAHVHVLINCTEVQPYLELFLTSEEITPEQSSAKINDFFPSWFKKHMYRQAATPMVQHLRNLSDGPKSNVKQWRAYLVNGYKFHTHSWTEGKETINSGVCMKGVTENGKEDFYGVIENIFEISYNYFDSRKAVVLFYCNWFDPSNRGTKYNSKTNTVDINMNRRYQLYDPFVMAHNVRQVYYVPYPSTNADKQGWCSAITIKPRGQIEKDEIEKDEAYQLDEMANVDEVIEVEHFNRLCVGPGEAEEVPEDGDVDEDDDDHVEDEGQDDDEDLSDWDDHN</sequence>